<name>A0A972JKG0_9GAMM</name>
<dbReference type="EMBL" id="JAAXYH010000002">
    <property type="protein sequence ID" value="NMH64327.1"/>
    <property type="molecule type" value="Genomic_DNA"/>
</dbReference>
<dbReference type="RefSeq" id="WP_169563012.1">
    <property type="nucleotide sequence ID" value="NZ_JAAXYH010000002.1"/>
</dbReference>
<proteinExistence type="predicted"/>
<dbReference type="GO" id="GO:0005829">
    <property type="term" value="C:cytosol"/>
    <property type="evidence" value="ECO:0007669"/>
    <property type="project" value="TreeGrafter"/>
</dbReference>
<evidence type="ECO:0000313" key="1">
    <source>
        <dbReference type="EMBL" id="NMH64327.1"/>
    </source>
</evidence>
<evidence type="ECO:0000313" key="2">
    <source>
        <dbReference type="Proteomes" id="UP000737113"/>
    </source>
</evidence>
<comment type="caution">
    <text evidence="1">The sequence shown here is derived from an EMBL/GenBank/DDBJ whole genome shotgun (WGS) entry which is preliminary data.</text>
</comment>
<accession>A0A972JKG0</accession>
<reference evidence="1" key="1">
    <citation type="submission" date="2020-04" db="EMBL/GenBank/DDBJ databases">
        <title>Description of Shewanella salipaludis sp. nov., isolated from a salt marsh.</title>
        <authorList>
            <person name="Park S."/>
            <person name="Yoon J.-H."/>
        </authorList>
    </citation>
    <scope>NUCLEOTIDE SEQUENCE</scope>
    <source>
        <strain evidence="1">SHSM-M6</strain>
    </source>
</reference>
<dbReference type="PANTHER" id="PTHR37519:SF1">
    <property type="entry name" value="DIHYDROXYBIPHENYL DIOXYGENASE DOMAIN-CONTAINING PROTEIN"/>
    <property type="match status" value="1"/>
</dbReference>
<dbReference type="PANTHER" id="PTHR37519">
    <property type="match status" value="1"/>
</dbReference>
<dbReference type="InterPro" id="IPR010393">
    <property type="entry name" value="DUF991_YecM-like"/>
</dbReference>
<protein>
    <submittedName>
        <fullName evidence="1">VOC family protein</fullName>
    </submittedName>
</protein>
<dbReference type="Pfam" id="PF06185">
    <property type="entry name" value="YecM"/>
    <property type="match status" value="1"/>
</dbReference>
<dbReference type="InterPro" id="IPR029068">
    <property type="entry name" value="Glyas_Bleomycin-R_OHBP_Dase"/>
</dbReference>
<dbReference type="AlphaFoldDB" id="A0A972JKG0"/>
<gene>
    <name evidence="1" type="ORF">HC757_03985</name>
</gene>
<dbReference type="SUPFAM" id="SSF54593">
    <property type="entry name" value="Glyoxalase/Bleomycin resistance protein/Dihydroxybiphenyl dioxygenase"/>
    <property type="match status" value="1"/>
</dbReference>
<dbReference type="Proteomes" id="UP000737113">
    <property type="component" value="Unassembled WGS sequence"/>
</dbReference>
<sequence length="206" mass="22209">MTALPLSLDALDAGWPAFVQATQEFIARLGLTQLQLECDHVALRVNSVAAADALRLAFSRRGQVISEAKINGRPILIIKLDEPLQLGPMSVECIELPYPGDKHYPKEGWEHIELVLPSQARDCQTLAAELLARVPALTPVLAGGTDIEVKLSSPKGAGERLANPTIAFKAGPLCIKLHPHSIQAIVASEAQAQTQTQTQTELYRPG</sequence>
<dbReference type="Gene3D" id="3.10.180.10">
    <property type="entry name" value="2,3-Dihydroxybiphenyl 1,2-Dioxygenase, domain 1"/>
    <property type="match status" value="1"/>
</dbReference>
<dbReference type="NCBIfam" id="NF008683">
    <property type="entry name" value="PRK11700.1-6"/>
    <property type="match status" value="1"/>
</dbReference>
<keyword evidence="2" id="KW-1185">Reference proteome</keyword>
<organism evidence="1 2">
    <name type="scientific">Shewanella salipaludis</name>
    <dbReference type="NCBI Taxonomy" id="2723052"/>
    <lineage>
        <taxon>Bacteria</taxon>
        <taxon>Pseudomonadati</taxon>
        <taxon>Pseudomonadota</taxon>
        <taxon>Gammaproteobacteria</taxon>
        <taxon>Alteromonadales</taxon>
        <taxon>Shewanellaceae</taxon>
        <taxon>Shewanella</taxon>
    </lineage>
</organism>